<proteinExistence type="predicted"/>
<reference evidence="1" key="1">
    <citation type="journal article" date="2014" name="Front. Microbiol.">
        <title>High frequency of phylogenetically diverse reductive dehalogenase-homologous genes in deep subseafloor sedimentary metagenomes.</title>
        <authorList>
            <person name="Kawai M."/>
            <person name="Futagami T."/>
            <person name="Toyoda A."/>
            <person name="Takaki Y."/>
            <person name="Nishi S."/>
            <person name="Hori S."/>
            <person name="Arai W."/>
            <person name="Tsubouchi T."/>
            <person name="Morono Y."/>
            <person name="Uchiyama I."/>
            <person name="Ito T."/>
            <person name="Fujiyama A."/>
            <person name="Inagaki F."/>
            <person name="Takami H."/>
        </authorList>
    </citation>
    <scope>NUCLEOTIDE SEQUENCE</scope>
    <source>
        <strain evidence="1">Expedition CK06-06</strain>
    </source>
</reference>
<comment type="caution">
    <text evidence="1">The sequence shown here is derived from an EMBL/GenBank/DDBJ whole genome shotgun (WGS) entry which is preliminary data.</text>
</comment>
<organism evidence="1">
    <name type="scientific">marine sediment metagenome</name>
    <dbReference type="NCBI Taxonomy" id="412755"/>
    <lineage>
        <taxon>unclassified sequences</taxon>
        <taxon>metagenomes</taxon>
        <taxon>ecological metagenomes</taxon>
    </lineage>
</organism>
<evidence type="ECO:0000313" key="1">
    <source>
        <dbReference type="EMBL" id="GAG77602.1"/>
    </source>
</evidence>
<dbReference type="AlphaFoldDB" id="X1B8H6"/>
<sequence length="111" mass="12041">MKTIRLFIIMILLPGCAIFTDPHSTESPPVQINDTVTLRIIIGADLNRFGIKGKAASSCGTSAGRGKGVCTLYLPKIKHPLDSRGWCTYGVLLGRAIFGPRENEGMECEAY</sequence>
<gene>
    <name evidence="1" type="ORF">S01H4_25529</name>
</gene>
<accession>X1B8H6</accession>
<dbReference type="EMBL" id="BART01012160">
    <property type="protein sequence ID" value="GAG77602.1"/>
    <property type="molecule type" value="Genomic_DNA"/>
</dbReference>
<protein>
    <submittedName>
        <fullName evidence="1">Uncharacterized protein</fullName>
    </submittedName>
</protein>
<name>X1B8H6_9ZZZZ</name>